<accession>A0A0P6WNM3</accession>
<dbReference type="GO" id="GO:0003824">
    <property type="term" value="F:catalytic activity"/>
    <property type="evidence" value="ECO:0007669"/>
    <property type="project" value="InterPro"/>
</dbReference>
<evidence type="ECO:0000259" key="1">
    <source>
        <dbReference type="Pfam" id="PF12697"/>
    </source>
</evidence>
<gene>
    <name evidence="2" type="ORF">ADM99_14770</name>
</gene>
<evidence type="ECO:0000313" key="3">
    <source>
        <dbReference type="Proteomes" id="UP000050430"/>
    </source>
</evidence>
<name>A0A0P6WNM3_9CHLR</name>
<dbReference type="Gene3D" id="3.40.50.1820">
    <property type="entry name" value="alpha/beta hydrolase"/>
    <property type="match status" value="1"/>
</dbReference>
<keyword evidence="3" id="KW-1185">Reference proteome</keyword>
<dbReference type="EMBL" id="LGCK01000014">
    <property type="protein sequence ID" value="KPL70414.1"/>
    <property type="molecule type" value="Genomic_DNA"/>
</dbReference>
<organism evidence="2 3">
    <name type="scientific">Leptolinea tardivitalis</name>
    <dbReference type="NCBI Taxonomy" id="229920"/>
    <lineage>
        <taxon>Bacteria</taxon>
        <taxon>Bacillati</taxon>
        <taxon>Chloroflexota</taxon>
        <taxon>Anaerolineae</taxon>
        <taxon>Anaerolineales</taxon>
        <taxon>Anaerolineaceae</taxon>
        <taxon>Leptolinea</taxon>
    </lineage>
</organism>
<dbReference type="InterPro" id="IPR000073">
    <property type="entry name" value="AB_hydrolase_1"/>
</dbReference>
<protein>
    <recommendedName>
        <fullName evidence="1">AB hydrolase-1 domain-containing protein</fullName>
    </recommendedName>
</protein>
<evidence type="ECO:0000313" key="2">
    <source>
        <dbReference type="EMBL" id="KPL70414.1"/>
    </source>
</evidence>
<dbReference type="STRING" id="229920.ADM99_14770"/>
<proteinExistence type="predicted"/>
<dbReference type="PRINTS" id="PR00111">
    <property type="entry name" value="ABHYDROLASE"/>
</dbReference>
<dbReference type="Proteomes" id="UP000050430">
    <property type="component" value="Unassembled WGS sequence"/>
</dbReference>
<dbReference type="Pfam" id="PF12697">
    <property type="entry name" value="Abhydrolase_6"/>
    <property type="match status" value="1"/>
</dbReference>
<dbReference type="SUPFAM" id="SSF53474">
    <property type="entry name" value="alpha/beta-Hydrolases"/>
    <property type="match status" value="1"/>
</dbReference>
<dbReference type="PATRIC" id="fig|229920.5.peg.311"/>
<dbReference type="PRINTS" id="PR00412">
    <property type="entry name" value="EPOXHYDRLASE"/>
</dbReference>
<dbReference type="InterPro" id="IPR000639">
    <property type="entry name" value="Epox_hydrolase-like"/>
</dbReference>
<dbReference type="AlphaFoldDB" id="A0A0P6WNM3"/>
<comment type="caution">
    <text evidence="2">The sequence shown here is derived from an EMBL/GenBank/DDBJ whole genome shotgun (WGS) entry which is preliminary data.</text>
</comment>
<dbReference type="PANTHER" id="PTHR46438">
    <property type="entry name" value="ALPHA/BETA-HYDROLASES SUPERFAMILY PROTEIN"/>
    <property type="match status" value="1"/>
</dbReference>
<sequence>MTRRRFAFNRETIQLDDSERASIPGSFIKLTDGYTWYEQAGPINGKPVIFINGFSVPHYLWEHTFQPLADAGFRTLRFDHFGRGWSDRPDVVYGPDLFDRQIVDLLQALHIETPVNLVGSSMGGLVASIFANRHPDLVDRLALIDPAGMMNLPVYLQSLLLTPILGELILALSGHRTLPSGMAGDLLYPERFPQYVSDYLPQMQIEGFRRAILSTLRTRILFNSRSVYEQLGQADIPTLLLWGRFDQTIPLTIGEEVHKLLPQANWRVIEDAGHVPHYERPELVNEMLIEFIK</sequence>
<feature type="domain" description="AB hydrolase-1" evidence="1">
    <location>
        <begin position="48"/>
        <end position="286"/>
    </location>
</feature>
<dbReference type="RefSeq" id="WP_062422293.1">
    <property type="nucleotide sequence ID" value="NZ_BBYA01000010.1"/>
</dbReference>
<dbReference type="InterPro" id="IPR029058">
    <property type="entry name" value="AB_hydrolase_fold"/>
</dbReference>
<reference evidence="2 3" key="1">
    <citation type="submission" date="2015-07" db="EMBL/GenBank/DDBJ databases">
        <title>Genome sequence of Leptolinea tardivitalis DSM 16556.</title>
        <authorList>
            <person name="Hemp J."/>
            <person name="Ward L.M."/>
            <person name="Pace L.A."/>
            <person name="Fischer W.W."/>
        </authorList>
    </citation>
    <scope>NUCLEOTIDE SEQUENCE [LARGE SCALE GENOMIC DNA]</scope>
    <source>
        <strain evidence="2 3">YMTK-2</strain>
    </source>
</reference>
<dbReference type="OrthoDB" id="3249793at2"/>